<dbReference type="InterPro" id="IPR000394">
    <property type="entry name" value="RNA_pol_sigma_54"/>
</dbReference>
<proteinExistence type="inferred from homology"/>
<dbReference type="Pfam" id="PF00309">
    <property type="entry name" value="Sigma54_AID"/>
    <property type="match status" value="1"/>
</dbReference>
<dbReference type="EMBL" id="CP003422">
    <property type="protein sequence ID" value="AFH65919.2"/>
    <property type="molecule type" value="Genomic_DNA"/>
</dbReference>
<accession>I0BU72</accession>
<keyword evidence="2" id="KW-0240">DNA-directed RNA polymerase</keyword>
<evidence type="ECO:0000313" key="12">
    <source>
        <dbReference type="EMBL" id="AFH65919.2"/>
    </source>
</evidence>
<dbReference type="InterPro" id="IPR007634">
    <property type="entry name" value="RNA_pol_sigma_54_DNA-bd"/>
</dbReference>
<dbReference type="Gene3D" id="1.10.10.60">
    <property type="entry name" value="Homeodomain-like"/>
    <property type="match status" value="1"/>
</dbReference>
<keyword evidence="6" id="KW-0731">Sigma factor</keyword>
<dbReference type="Gene3D" id="1.10.10.1330">
    <property type="entry name" value="RNA polymerase sigma-54 factor, core-binding domain"/>
    <property type="match status" value="1"/>
</dbReference>
<dbReference type="GO" id="GO:0016987">
    <property type="term" value="F:sigma factor activity"/>
    <property type="evidence" value="ECO:0007669"/>
    <property type="project" value="UniProtKB-KW"/>
</dbReference>
<reference evidence="12 13" key="1">
    <citation type="submission" date="2013-06" db="EMBL/GenBank/DDBJ databases">
        <title>Complete genome sequence of Paenibacillus mucilaginosus K02.</title>
        <authorList>
            <person name="Xiao B."/>
            <person name="Sun L."/>
            <person name="Xiao L."/>
            <person name="Lian B."/>
        </authorList>
    </citation>
    <scope>NUCLEOTIDE SEQUENCE [LARGE SCALE GENOMIC DNA]</scope>
    <source>
        <strain evidence="12 13">K02</strain>
    </source>
</reference>
<evidence type="ECO:0000259" key="11">
    <source>
        <dbReference type="Pfam" id="PF04963"/>
    </source>
</evidence>
<keyword evidence="7" id="KW-0238">DNA-binding</keyword>
<dbReference type="GO" id="GO:0003677">
    <property type="term" value="F:DNA binding"/>
    <property type="evidence" value="ECO:0007669"/>
    <property type="project" value="UniProtKB-KW"/>
</dbReference>
<gene>
    <name evidence="12" type="ORF">B2K_35340</name>
</gene>
<keyword evidence="3" id="KW-0808">Transferase</keyword>
<dbReference type="GO" id="GO:0016779">
    <property type="term" value="F:nucleotidyltransferase activity"/>
    <property type="evidence" value="ECO:0007669"/>
    <property type="project" value="UniProtKB-KW"/>
</dbReference>
<evidence type="ECO:0000256" key="3">
    <source>
        <dbReference type="ARBA" id="ARBA00022679"/>
    </source>
</evidence>
<feature type="domain" description="RNA polymerase sigma factor 54 core-binding" evidence="11">
    <location>
        <begin position="113"/>
        <end position="296"/>
    </location>
</feature>
<dbReference type="PROSITE" id="PS50044">
    <property type="entry name" value="SIGMA54_3"/>
    <property type="match status" value="1"/>
</dbReference>
<dbReference type="GO" id="GO:0006352">
    <property type="term" value="P:DNA-templated transcription initiation"/>
    <property type="evidence" value="ECO:0007669"/>
    <property type="project" value="InterPro"/>
</dbReference>
<dbReference type="Pfam" id="PF04963">
    <property type="entry name" value="Sigma54_CBD"/>
    <property type="match status" value="1"/>
</dbReference>
<organism evidence="12 13">
    <name type="scientific">Paenibacillus mucilaginosus K02</name>
    <dbReference type="NCBI Taxonomy" id="997761"/>
    <lineage>
        <taxon>Bacteria</taxon>
        <taxon>Bacillati</taxon>
        <taxon>Bacillota</taxon>
        <taxon>Bacilli</taxon>
        <taxon>Bacillales</taxon>
        <taxon>Paenibacillaceae</taxon>
        <taxon>Paenibacillus</taxon>
    </lineage>
</organism>
<evidence type="ECO:0000256" key="4">
    <source>
        <dbReference type="ARBA" id="ARBA00022695"/>
    </source>
</evidence>
<evidence type="ECO:0000256" key="6">
    <source>
        <dbReference type="ARBA" id="ARBA00023082"/>
    </source>
</evidence>
<keyword evidence="5" id="KW-0805">Transcription regulation</keyword>
<dbReference type="PROSITE" id="PS00717">
    <property type="entry name" value="SIGMA54_1"/>
    <property type="match status" value="1"/>
</dbReference>
<dbReference type="PRINTS" id="PR00045">
    <property type="entry name" value="SIGMA54FCT"/>
</dbReference>
<evidence type="ECO:0000256" key="1">
    <source>
        <dbReference type="ARBA" id="ARBA00008798"/>
    </source>
</evidence>
<dbReference type="PANTHER" id="PTHR32248:SF4">
    <property type="entry name" value="RNA POLYMERASE SIGMA-54 FACTOR"/>
    <property type="match status" value="1"/>
</dbReference>
<comment type="similarity">
    <text evidence="1">Belongs to the sigma-54 factor family.</text>
</comment>
<evidence type="ECO:0000256" key="9">
    <source>
        <dbReference type="SAM" id="MobiDB-lite"/>
    </source>
</evidence>
<dbReference type="PANTHER" id="PTHR32248">
    <property type="entry name" value="RNA POLYMERASE SIGMA-54 FACTOR"/>
    <property type="match status" value="1"/>
</dbReference>
<name>I0BU72_9BACL</name>
<dbReference type="PIRSF" id="PIRSF000774">
    <property type="entry name" value="RpoN"/>
    <property type="match status" value="1"/>
</dbReference>
<evidence type="ECO:0000256" key="7">
    <source>
        <dbReference type="ARBA" id="ARBA00023125"/>
    </source>
</evidence>
<evidence type="ECO:0000259" key="10">
    <source>
        <dbReference type="Pfam" id="PF04552"/>
    </source>
</evidence>
<dbReference type="InterPro" id="IPR007046">
    <property type="entry name" value="RNA_pol_sigma_54_core-bd"/>
</dbReference>
<dbReference type="HOGENOM" id="CLU_020569_1_1_9"/>
<keyword evidence="4" id="KW-0548">Nucleotidyltransferase</keyword>
<feature type="region of interest" description="Disordered" evidence="9">
    <location>
        <begin position="1"/>
        <end position="29"/>
    </location>
</feature>
<dbReference type="KEGG" id="pmw:B2K_35340"/>
<protein>
    <submittedName>
        <fullName evidence="12">RNA polymerase subunit sigma-54</fullName>
    </submittedName>
</protein>
<keyword evidence="8" id="KW-0804">Transcription</keyword>
<dbReference type="Pfam" id="PF04552">
    <property type="entry name" value="Sigma54_DBD"/>
    <property type="match status" value="1"/>
</dbReference>
<dbReference type="InterPro" id="IPR038709">
    <property type="entry name" value="RpoN_core-bd_sf"/>
</dbReference>
<sequence>MEGNQLGSPEAGSSRPRNADLEPTEKEDNAMITGLSQTTAIQMKTTLTPELQQSVHILQLTGTDLLSYLQEQALENPLLELEWSSPSARRSAGSRHAIGPGGGEDDRLGRLPARGETLEQALLSQLRIAGLPADLYRAAAFLVGSLDGAGYLLHPLGELAGCLGADLRQLEDALREVQRLEPAGIGARDLRECLLLQAGRDPQAPPGTADALSEACFPLVARGRWEALARRLGLPPEAVREIARYIRGLQPRPGSLHPGERTHYVVPDAEVRLERGELLIRWNAELTPRLTVQDGYERLGRTDGEAAAYLKSKRRGADWLMRAVEQRYRTLKRVIAAIFEEQPGFWGQGLRGLRPMNLRTIADKLGLHESTVSRAVNGKYVRTCHGTFELKAFFAAVPLAESGGGGGASSLEVKSVIAELVAGENKGRPYSDEKLAQELSKRGLQVARRTVAKYREELHILSSSLRKRVL</sequence>
<evidence type="ECO:0000256" key="8">
    <source>
        <dbReference type="ARBA" id="ARBA00023163"/>
    </source>
</evidence>
<dbReference type="NCBIfam" id="TIGR02395">
    <property type="entry name" value="rpoN_sigma"/>
    <property type="match status" value="1"/>
</dbReference>
<evidence type="ECO:0000313" key="13">
    <source>
        <dbReference type="Proteomes" id="UP000007392"/>
    </source>
</evidence>
<dbReference type="AlphaFoldDB" id="I0BU72"/>
<dbReference type="Proteomes" id="UP000007392">
    <property type="component" value="Chromosome"/>
</dbReference>
<evidence type="ECO:0000256" key="5">
    <source>
        <dbReference type="ARBA" id="ARBA00023015"/>
    </source>
</evidence>
<feature type="region of interest" description="Disordered" evidence="9">
    <location>
        <begin position="89"/>
        <end position="110"/>
    </location>
</feature>
<evidence type="ECO:0000256" key="2">
    <source>
        <dbReference type="ARBA" id="ARBA00022478"/>
    </source>
</evidence>
<dbReference type="PROSITE" id="PS00718">
    <property type="entry name" value="SIGMA54_2"/>
    <property type="match status" value="1"/>
</dbReference>
<feature type="domain" description="RNA polymerase sigma factor 54 DNA-binding" evidence="10">
    <location>
        <begin position="308"/>
        <end position="468"/>
    </location>
</feature>
<dbReference type="GO" id="GO:0000428">
    <property type="term" value="C:DNA-directed RNA polymerase complex"/>
    <property type="evidence" value="ECO:0007669"/>
    <property type="project" value="UniProtKB-KW"/>
</dbReference>
<feature type="compositionally biased region" description="Basic and acidic residues" evidence="9">
    <location>
        <begin position="17"/>
        <end position="29"/>
    </location>
</feature>
<dbReference type="GO" id="GO:0001216">
    <property type="term" value="F:DNA-binding transcription activator activity"/>
    <property type="evidence" value="ECO:0007669"/>
    <property type="project" value="InterPro"/>
</dbReference>